<dbReference type="Pfam" id="PF22660">
    <property type="entry name" value="RS_preATP-grasp-like"/>
    <property type="match status" value="1"/>
</dbReference>
<dbReference type="GO" id="GO:0006189">
    <property type="term" value="P:'de novo' IMP biosynthetic process"/>
    <property type="evidence" value="ECO:0007669"/>
    <property type="project" value="UniProtKB-UniRule"/>
</dbReference>
<dbReference type="PIRSF" id="PIRSF001340">
    <property type="entry name" value="AIR_carboxylase"/>
    <property type="match status" value="1"/>
</dbReference>
<dbReference type="InterPro" id="IPR011761">
    <property type="entry name" value="ATP-grasp"/>
</dbReference>
<accession>A0A9W8A5L6</accession>
<evidence type="ECO:0000256" key="7">
    <source>
        <dbReference type="ARBA" id="ARBA00022755"/>
    </source>
</evidence>
<feature type="domain" description="ATP-grasp" evidence="12">
    <location>
        <begin position="117"/>
        <end position="310"/>
    </location>
</feature>
<dbReference type="HAMAP" id="MF_01928">
    <property type="entry name" value="PurK"/>
    <property type="match status" value="1"/>
</dbReference>
<dbReference type="FunFam" id="3.30.470.20:FF:000037">
    <property type="entry name" value="Phosphoribosylaminoimidazole carboxylase, chloroplastic"/>
    <property type="match status" value="1"/>
</dbReference>
<dbReference type="InterPro" id="IPR033747">
    <property type="entry name" value="PurE_ClassI"/>
</dbReference>
<evidence type="ECO:0000256" key="11">
    <source>
        <dbReference type="PIRNR" id="PIRNR001340"/>
    </source>
</evidence>
<evidence type="ECO:0000313" key="14">
    <source>
        <dbReference type="Proteomes" id="UP001150569"/>
    </source>
</evidence>
<evidence type="ECO:0000256" key="3">
    <source>
        <dbReference type="ARBA" id="ARBA00006114"/>
    </source>
</evidence>
<keyword evidence="9 11" id="KW-0067">ATP-binding</keyword>
<dbReference type="GO" id="GO:0004638">
    <property type="term" value="F:phosphoribosylaminoimidazole carboxylase activity"/>
    <property type="evidence" value="ECO:0007669"/>
    <property type="project" value="UniProtKB-UniRule"/>
</dbReference>
<dbReference type="GO" id="GO:0005524">
    <property type="term" value="F:ATP binding"/>
    <property type="evidence" value="ECO:0007669"/>
    <property type="project" value="UniProtKB-UniRule"/>
</dbReference>
<reference evidence="13" key="1">
    <citation type="submission" date="2022-07" db="EMBL/GenBank/DDBJ databases">
        <title>Phylogenomic reconstructions and comparative analyses of Kickxellomycotina fungi.</title>
        <authorList>
            <person name="Reynolds N.K."/>
            <person name="Stajich J.E."/>
            <person name="Barry K."/>
            <person name="Grigoriev I.V."/>
            <person name="Crous P."/>
            <person name="Smith M.E."/>
        </authorList>
    </citation>
    <scope>NUCLEOTIDE SEQUENCE</scope>
    <source>
        <strain evidence="13">RSA 861</strain>
    </source>
</reference>
<dbReference type="Proteomes" id="UP001150569">
    <property type="component" value="Unassembled WGS sequence"/>
</dbReference>
<evidence type="ECO:0000256" key="6">
    <source>
        <dbReference type="ARBA" id="ARBA00022741"/>
    </source>
</evidence>
<dbReference type="Pfam" id="PF00731">
    <property type="entry name" value="AIRC"/>
    <property type="match status" value="1"/>
</dbReference>
<dbReference type="InterPro" id="IPR000031">
    <property type="entry name" value="PurE_dom"/>
</dbReference>
<dbReference type="PANTHER" id="PTHR11609:SF5">
    <property type="entry name" value="PHOSPHORIBOSYLAMINOIMIDAZOLE CARBOXYLASE"/>
    <property type="match status" value="1"/>
</dbReference>
<keyword evidence="6 11" id="KW-0547">Nucleotide-binding</keyword>
<dbReference type="InterPro" id="IPR040686">
    <property type="entry name" value="PurK_C"/>
</dbReference>
<sequence>MKQNESMVLPRVGVLGGGQLGRMLVEAANRLNLHVSILDRGEGAPAKQLAAHDQHVDGNFQDSDKIRELASQVDILTVEIEHVNVSELIRLKQENPNLRIHPSPRTIKIIQDKFEQKRHLNANGVPLPAFQEVKSPEELKEAGKQFGYPLMLKAKKMAYDGRGNAVVRNEADIAQAWQSLCSTTANSTASQLYVEQWVPFAKELAVMVVRGRDGAVKSYPVVETVQRDNICHLVLAPAQIDGTLAARAKKIAETAIISLDGAGVFGVEMFLMEDGGLLLNEIAPRPHNSGHYTIEACETSQFENHLRAILGRPLGSTALKVGAAGMVNILGNGDERETMLPCVTALTVDGATIHAYGKHECRKGRKMGHITVVGQSMTQVRNRLRPILAAIKPGGNETDADADTDAEGTATFEDTDRERIDQALSTVSPLVGVIMGSDSDLPTMKAGAKILEDFGVPFELTIVSAHRTPERLCQYARTAHKRGLKVIIAAAGGAAHLPGMVASMTPLPVIGVPVKGSSLDGVDSLYSIVQMPRGVPVATVAINNSTNGALLAVRMLAPFIGEYAEKMLKYQHQMEKEVLKKADKLETTGWETYEA</sequence>
<comment type="similarity">
    <text evidence="3 11">In the C-terminal section; belongs to the AIR carboxylase family. Class I subfamily.</text>
</comment>
<name>A0A9W8A5L6_9FUNG</name>
<keyword evidence="8 11" id="KW-0210">Decarboxylase</keyword>
<dbReference type="PROSITE" id="PS50975">
    <property type="entry name" value="ATP_GRASP"/>
    <property type="match status" value="1"/>
</dbReference>
<keyword evidence="14" id="KW-1185">Reference proteome</keyword>
<keyword evidence="10 11" id="KW-0456">Lyase</keyword>
<dbReference type="Pfam" id="PF17769">
    <property type="entry name" value="PurK_C"/>
    <property type="match status" value="1"/>
</dbReference>
<dbReference type="EC" id="4.1.1.21" evidence="4 11"/>
<dbReference type="SUPFAM" id="SSF51246">
    <property type="entry name" value="Rudiment single hybrid motif"/>
    <property type="match status" value="1"/>
</dbReference>
<dbReference type="EMBL" id="JANBPT010000495">
    <property type="protein sequence ID" value="KAJ1918737.1"/>
    <property type="molecule type" value="Genomic_DNA"/>
</dbReference>
<dbReference type="Gene3D" id="3.30.1490.20">
    <property type="entry name" value="ATP-grasp fold, A domain"/>
    <property type="match status" value="1"/>
</dbReference>
<dbReference type="Pfam" id="PF02222">
    <property type="entry name" value="ATP-grasp"/>
    <property type="match status" value="1"/>
</dbReference>
<dbReference type="SUPFAM" id="SSF52255">
    <property type="entry name" value="N5-CAIR mutase (phosphoribosylaminoimidazole carboxylase, PurE)"/>
    <property type="match status" value="1"/>
</dbReference>
<comment type="catalytic activity">
    <reaction evidence="1 11">
        <text>5-amino-1-(5-phospho-D-ribosyl)imidazole-4-carboxylate + H(+) = 5-amino-1-(5-phospho-beta-D-ribosyl)imidazole + CO2</text>
        <dbReference type="Rhea" id="RHEA:10792"/>
        <dbReference type="ChEBI" id="CHEBI:15378"/>
        <dbReference type="ChEBI" id="CHEBI:16526"/>
        <dbReference type="ChEBI" id="CHEBI:77657"/>
        <dbReference type="ChEBI" id="CHEBI:137981"/>
        <dbReference type="EC" id="4.1.1.21"/>
    </reaction>
</comment>
<dbReference type="SUPFAM" id="SSF52440">
    <property type="entry name" value="PreATP-grasp domain"/>
    <property type="match status" value="1"/>
</dbReference>
<keyword evidence="7 11" id="KW-0658">Purine biosynthesis</keyword>
<dbReference type="SUPFAM" id="SSF56059">
    <property type="entry name" value="Glutathione synthetase ATP-binding domain-like"/>
    <property type="match status" value="1"/>
</dbReference>
<evidence type="ECO:0000313" key="13">
    <source>
        <dbReference type="EMBL" id="KAJ1918737.1"/>
    </source>
</evidence>
<dbReference type="Gene3D" id="3.30.470.20">
    <property type="entry name" value="ATP-grasp fold, B domain"/>
    <property type="match status" value="1"/>
</dbReference>
<comment type="pathway">
    <text evidence="2 11">Purine metabolism; IMP biosynthesis via de novo pathway; 5-amino-1-(5-phospho-D-ribosyl)imidazole-4-carboxylate from 5-amino-1-(5-phospho-D-ribosyl)imidazole (carboxylase route): step 1/1.</text>
</comment>
<protein>
    <recommendedName>
        <fullName evidence="5 11">Phosphoribosylaminoimidazole carboxylase</fullName>
        <ecNumber evidence="4 11">4.1.1.21</ecNumber>
    </recommendedName>
</protein>
<dbReference type="InterPro" id="IPR005875">
    <property type="entry name" value="PurK"/>
</dbReference>
<dbReference type="InterPro" id="IPR013815">
    <property type="entry name" value="ATP_grasp_subdomain_1"/>
</dbReference>
<dbReference type="GO" id="GO:0046872">
    <property type="term" value="F:metal ion binding"/>
    <property type="evidence" value="ECO:0007669"/>
    <property type="project" value="InterPro"/>
</dbReference>
<organism evidence="13 14">
    <name type="scientific">Tieghemiomyces parasiticus</name>
    <dbReference type="NCBI Taxonomy" id="78921"/>
    <lineage>
        <taxon>Eukaryota</taxon>
        <taxon>Fungi</taxon>
        <taxon>Fungi incertae sedis</taxon>
        <taxon>Zoopagomycota</taxon>
        <taxon>Kickxellomycotina</taxon>
        <taxon>Dimargaritomycetes</taxon>
        <taxon>Dimargaritales</taxon>
        <taxon>Dimargaritaceae</taxon>
        <taxon>Tieghemiomyces</taxon>
    </lineage>
</organism>
<dbReference type="InterPro" id="IPR003135">
    <property type="entry name" value="ATP-grasp_carboxylate-amine"/>
</dbReference>
<dbReference type="OrthoDB" id="15425at2759"/>
<dbReference type="InterPro" id="IPR016301">
    <property type="entry name" value="Ade2_fungi/plant"/>
</dbReference>
<dbReference type="SMART" id="SM01001">
    <property type="entry name" value="AIRC"/>
    <property type="match status" value="1"/>
</dbReference>
<dbReference type="NCBIfam" id="TIGR01161">
    <property type="entry name" value="purK"/>
    <property type="match status" value="1"/>
</dbReference>
<dbReference type="AlphaFoldDB" id="A0A9W8A5L6"/>
<dbReference type="InterPro" id="IPR016185">
    <property type="entry name" value="PreATP-grasp_dom_sf"/>
</dbReference>
<dbReference type="HAMAP" id="MF_01929">
    <property type="entry name" value="PurE_classI"/>
    <property type="match status" value="1"/>
</dbReference>
<dbReference type="FunFam" id="3.40.50.1970:FF:000013">
    <property type="entry name" value="Phosphoribosylaminoimidazole carboxylase"/>
    <property type="match status" value="1"/>
</dbReference>
<dbReference type="InterPro" id="IPR054350">
    <property type="entry name" value="PurT/PurK_preATP-grasp"/>
</dbReference>
<evidence type="ECO:0000256" key="8">
    <source>
        <dbReference type="ARBA" id="ARBA00022793"/>
    </source>
</evidence>
<comment type="caution">
    <text evidence="13">The sequence shown here is derived from an EMBL/GenBank/DDBJ whole genome shotgun (WGS) entry which is preliminary data.</text>
</comment>
<evidence type="ECO:0000256" key="5">
    <source>
        <dbReference type="ARBA" id="ARBA00021059"/>
    </source>
</evidence>
<gene>
    <name evidence="13" type="primary">ADE2_1</name>
    <name evidence="13" type="ORF">IWQ60_007424</name>
</gene>
<dbReference type="NCBIfam" id="NF004679">
    <property type="entry name" value="PRK06019.1-5"/>
    <property type="match status" value="1"/>
</dbReference>
<dbReference type="InterPro" id="IPR011054">
    <property type="entry name" value="Rudment_hybrid_motif"/>
</dbReference>
<dbReference type="Gene3D" id="3.40.50.1970">
    <property type="match status" value="1"/>
</dbReference>
<evidence type="ECO:0000256" key="10">
    <source>
        <dbReference type="ARBA" id="ARBA00023239"/>
    </source>
</evidence>
<evidence type="ECO:0000256" key="4">
    <source>
        <dbReference type="ARBA" id="ARBA00012329"/>
    </source>
</evidence>
<evidence type="ECO:0000256" key="2">
    <source>
        <dbReference type="ARBA" id="ARBA00004747"/>
    </source>
</evidence>
<dbReference type="Gene3D" id="3.40.50.20">
    <property type="match status" value="1"/>
</dbReference>
<dbReference type="NCBIfam" id="TIGR01162">
    <property type="entry name" value="purE"/>
    <property type="match status" value="1"/>
</dbReference>
<dbReference type="PANTHER" id="PTHR11609">
    <property type="entry name" value="PURINE BIOSYNTHESIS PROTEIN 6/7, PUR6/7"/>
    <property type="match status" value="1"/>
</dbReference>
<proteinExistence type="inferred from homology"/>
<evidence type="ECO:0000256" key="1">
    <source>
        <dbReference type="ARBA" id="ARBA00001244"/>
    </source>
</evidence>
<evidence type="ECO:0000259" key="12">
    <source>
        <dbReference type="PROSITE" id="PS50975"/>
    </source>
</evidence>
<evidence type="ECO:0000256" key="9">
    <source>
        <dbReference type="ARBA" id="ARBA00022840"/>
    </source>
</evidence>